<dbReference type="Proteomes" id="UP001457282">
    <property type="component" value="Unassembled WGS sequence"/>
</dbReference>
<evidence type="ECO:0000313" key="2">
    <source>
        <dbReference type="EMBL" id="KAK9905422.1"/>
    </source>
</evidence>
<accession>A0AAW1VNY9</accession>
<dbReference type="PANTHER" id="PTHR44259">
    <property type="entry name" value="OS07G0183000 PROTEIN-RELATED"/>
    <property type="match status" value="1"/>
</dbReference>
<dbReference type="InterPro" id="IPR005174">
    <property type="entry name" value="KIB1-4_b-propeller"/>
</dbReference>
<comment type="caution">
    <text evidence="2">The sequence shown here is derived from an EMBL/GenBank/DDBJ whole genome shotgun (WGS) entry which is preliminary data.</text>
</comment>
<dbReference type="InterPro" id="IPR050942">
    <property type="entry name" value="F-box_BR-signaling"/>
</dbReference>
<reference evidence="2 3" key="1">
    <citation type="journal article" date="2023" name="G3 (Bethesda)">
        <title>A chromosome-length genome assembly and annotation of blackberry (Rubus argutus, cv. 'Hillquist').</title>
        <authorList>
            <person name="Bruna T."/>
            <person name="Aryal R."/>
            <person name="Dudchenko O."/>
            <person name="Sargent D.J."/>
            <person name="Mead D."/>
            <person name="Buti M."/>
            <person name="Cavallini A."/>
            <person name="Hytonen T."/>
            <person name="Andres J."/>
            <person name="Pham M."/>
            <person name="Weisz D."/>
            <person name="Mascagni F."/>
            <person name="Usai G."/>
            <person name="Natali L."/>
            <person name="Bassil N."/>
            <person name="Fernandez G.E."/>
            <person name="Lomsadze A."/>
            <person name="Armour M."/>
            <person name="Olukolu B."/>
            <person name="Poorten T."/>
            <person name="Britton C."/>
            <person name="Davik J."/>
            <person name="Ashrafi H."/>
            <person name="Aiden E.L."/>
            <person name="Borodovsky M."/>
            <person name="Worthington M."/>
        </authorList>
    </citation>
    <scope>NUCLEOTIDE SEQUENCE [LARGE SCALE GENOMIC DNA]</scope>
    <source>
        <strain evidence="2">PI 553951</strain>
    </source>
</reference>
<sequence>MTNWSDLPHDVISHLLVGSVRRKKVCAISKSFLDLGLHGHCSYNSDILAFCRPEEDNKWNMIEKSYIHDPKQAETRVVVSAMPTGLIHPCIQKLYLVELGGTLFVVSRTSKRVGFEHATDEFRAFEVPFGDGNWLDSEVKTLGNRSLFLGTNSSFAVDATKYFGCKANCIYFTSDFGEMTRGDMGIFNMTNGKIEPLLEETHYSSFPHLWIEPSF</sequence>
<dbReference type="AlphaFoldDB" id="A0AAW1VNY9"/>
<dbReference type="EMBL" id="JBEDUW010000123">
    <property type="protein sequence ID" value="KAK9905422.1"/>
    <property type="molecule type" value="Genomic_DNA"/>
</dbReference>
<gene>
    <name evidence="2" type="ORF">M0R45_000175</name>
</gene>
<keyword evidence="3" id="KW-1185">Reference proteome</keyword>
<organism evidence="2 3">
    <name type="scientific">Rubus argutus</name>
    <name type="common">Southern blackberry</name>
    <dbReference type="NCBI Taxonomy" id="59490"/>
    <lineage>
        <taxon>Eukaryota</taxon>
        <taxon>Viridiplantae</taxon>
        <taxon>Streptophyta</taxon>
        <taxon>Embryophyta</taxon>
        <taxon>Tracheophyta</taxon>
        <taxon>Spermatophyta</taxon>
        <taxon>Magnoliopsida</taxon>
        <taxon>eudicotyledons</taxon>
        <taxon>Gunneridae</taxon>
        <taxon>Pentapetalae</taxon>
        <taxon>rosids</taxon>
        <taxon>fabids</taxon>
        <taxon>Rosales</taxon>
        <taxon>Rosaceae</taxon>
        <taxon>Rosoideae</taxon>
        <taxon>Rosoideae incertae sedis</taxon>
        <taxon>Rubus</taxon>
    </lineage>
</organism>
<proteinExistence type="predicted"/>
<feature type="domain" description="KIB1-4 beta-propeller" evidence="1">
    <location>
        <begin position="47"/>
        <end position="188"/>
    </location>
</feature>
<name>A0AAW1VNY9_RUBAR</name>
<protein>
    <recommendedName>
        <fullName evidence="1">KIB1-4 beta-propeller domain-containing protein</fullName>
    </recommendedName>
</protein>
<dbReference type="PANTHER" id="PTHR44259:SF108">
    <property type="entry name" value="F-BOX PROTEIN SKIP23-LIKE"/>
    <property type="match status" value="1"/>
</dbReference>
<evidence type="ECO:0000313" key="3">
    <source>
        <dbReference type="Proteomes" id="UP001457282"/>
    </source>
</evidence>
<evidence type="ECO:0000259" key="1">
    <source>
        <dbReference type="Pfam" id="PF03478"/>
    </source>
</evidence>
<dbReference type="Pfam" id="PF03478">
    <property type="entry name" value="Beta-prop_KIB1-4"/>
    <property type="match status" value="1"/>
</dbReference>